<evidence type="ECO:0000313" key="5">
    <source>
        <dbReference type="Proteomes" id="UP000694866"/>
    </source>
</evidence>
<dbReference type="PROSITE" id="PS51885">
    <property type="entry name" value="NEPRILYSIN"/>
    <property type="match status" value="1"/>
</dbReference>
<evidence type="ECO:0000256" key="2">
    <source>
        <dbReference type="ARBA" id="ARBA00007357"/>
    </source>
</evidence>
<gene>
    <name evidence="6 7" type="primary">LOC105271666</name>
</gene>
<organism evidence="5 6">
    <name type="scientific">Fopius arisanus</name>
    <dbReference type="NCBI Taxonomy" id="64838"/>
    <lineage>
        <taxon>Eukaryota</taxon>
        <taxon>Metazoa</taxon>
        <taxon>Ecdysozoa</taxon>
        <taxon>Arthropoda</taxon>
        <taxon>Hexapoda</taxon>
        <taxon>Insecta</taxon>
        <taxon>Pterygota</taxon>
        <taxon>Neoptera</taxon>
        <taxon>Endopterygota</taxon>
        <taxon>Hymenoptera</taxon>
        <taxon>Apocrita</taxon>
        <taxon>Ichneumonoidea</taxon>
        <taxon>Braconidae</taxon>
        <taxon>Opiinae</taxon>
        <taxon>Fopius</taxon>
    </lineage>
</organism>
<dbReference type="RefSeq" id="XP_011311663.1">
    <property type="nucleotide sequence ID" value="XM_011313361.1"/>
</dbReference>
<evidence type="ECO:0000256" key="1">
    <source>
        <dbReference type="ARBA" id="ARBA00004401"/>
    </source>
</evidence>
<dbReference type="RefSeq" id="XP_011311664.1">
    <property type="nucleotide sequence ID" value="XM_011313362.1"/>
</dbReference>
<dbReference type="Gene3D" id="1.10.1380.10">
    <property type="entry name" value="Neutral endopeptidase , domain2"/>
    <property type="match status" value="1"/>
</dbReference>
<accession>A0A9R1U8Y4</accession>
<feature type="domain" description="Peptidase M13 N-terminal" evidence="4">
    <location>
        <begin position="49"/>
        <end position="406"/>
    </location>
</feature>
<dbReference type="InterPro" id="IPR008753">
    <property type="entry name" value="Peptidase_M13_N"/>
</dbReference>
<accession>A0A9R1TM24</accession>
<dbReference type="KEGG" id="fas:105271666"/>
<dbReference type="GO" id="GO:0004222">
    <property type="term" value="F:metalloendopeptidase activity"/>
    <property type="evidence" value="ECO:0007669"/>
    <property type="project" value="InterPro"/>
</dbReference>
<reference evidence="6 7" key="1">
    <citation type="submission" date="2025-04" db="UniProtKB">
        <authorList>
            <consortium name="RefSeq"/>
        </authorList>
    </citation>
    <scope>IDENTIFICATION</scope>
    <source>
        <strain evidence="6 7">USDA-PBARC FA_bdor</strain>
        <tissue evidence="6 7">Whole organism</tissue>
    </source>
</reference>
<dbReference type="InterPro" id="IPR024079">
    <property type="entry name" value="MetalloPept_cat_dom_sf"/>
</dbReference>
<evidence type="ECO:0000256" key="3">
    <source>
        <dbReference type="SAM" id="SignalP"/>
    </source>
</evidence>
<evidence type="ECO:0000313" key="6">
    <source>
        <dbReference type="RefSeq" id="XP_011311663.1"/>
    </source>
</evidence>
<evidence type="ECO:0000313" key="7">
    <source>
        <dbReference type="RefSeq" id="XP_011311664.1"/>
    </source>
</evidence>
<keyword evidence="5" id="KW-1185">Reference proteome</keyword>
<evidence type="ECO:0000259" key="4">
    <source>
        <dbReference type="Pfam" id="PF05649"/>
    </source>
</evidence>
<dbReference type="PANTHER" id="PTHR11733:SF241">
    <property type="entry name" value="GH26575P-RELATED"/>
    <property type="match status" value="1"/>
</dbReference>
<protein>
    <submittedName>
        <fullName evidence="6 7">Neprilysin-1 isoform X1</fullName>
    </submittedName>
</protein>
<proteinExistence type="inferred from homology"/>
<dbReference type="OrthoDB" id="7684325at2759"/>
<comment type="similarity">
    <text evidence="2">Belongs to the peptidase M13 family.</text>
</comment>
<dbReference type="PANTHER" id="PTHR11733">
    <property type="entry name" value="ZINC METALLOPROTEASE FAMILY M13 NEPRILYSIN-RELATED"/>
    <property type="match status" value="1"/>
</dbReference>
<feature type="signal peptide" evidence="3">
    <location>
        <begin position="1"/>
        <end position="23"/>
    </location>
</feature>
<sequence>MFAIVQTIVQAVCLLVLVSPVHNEQCDLPECYAEAKRLMESINDRVDACEDFVEFACGKQFPLFDRLSESNRMGVVAPTIYHLRLWGIRKILRAVLDEPLDNADHRAIKLAKIYWKKCKIVNSKDALEGVRSLFKQLGGWPAITDAWNDSHFSWMEFSKWSRRLGFLPAMFIHVGVNVDDVHQPWNPNDTIKLTIQRPVHTSRLVDDNLGYLRIAKFLTQSRIPEAKEIDDAFQFGREFHMIFQLECGGHGAVHMTEMSIKILQELYPIVDWMKYLTAILTTNQRKNLASADLIIADTCFLTSFNDLFKRTSKRVQANYAFLTLIDDMFRLVRPELALAFAENQREREDICFDSTATIFAKALDIAIVEKIPPGMKAKISDMKHRIRGKTLTSILAIPWMDYETKMPIVNQMDGSPFVILAPDGILDDKYFNRLELLQTDAIQTYFIQINGFLVDHYYLQAGRPRNEYEIHGRNGESISFLDIFSPNDLLIKPDSLGKQIYVPAASILTRKILLSKELEFLNYATVGREIATALGISIYKKNWFSSIDSMKNPLPSKSMLNHFTSLESCYTMAFTQAGLEMHSAVLMFSLIGAAELTYKIIFDDCQFDDCGVTLPNFNYTPQQIFWMHAITSDCDRDLKYRYNTMLSNNEAFVRDFNCQFGSKMNSRNKCKIFT</sequence>
<keyword evidence="3" id="KW-0732">Signal</keyword>
<dbReference type="SUPFAM" id="SSF55486">
    <property type="entry name" value="Metalloproteases ('zincins'), catalytic domain"/>
    <property type="match status" value="1"/>
</dbReference>
<feature type="chain" id="PRO_5044701594" evidence="3">
    <location>
        <begin position="24"/>
        <end position="674"/>
    </location>
</feature>
<dbReference type="Gene3D" id="3.40.390.10">
    <property type="entry name" value="Collagenase (Catalytic Domain)"/>
    <property type="match status" value="1"/>
</dbReference>
<dbReference type="InterPro" id="IPR000718">
    <property type="entry name" value="Peptidase_M13"/>
</dbReference>
<dbReference type="AlphaFoldDB" id="A0A9R1U8Y4"/>
<dbReference type="InterPro" id="IPR042089">
    <property type="entry name" value="Peptidase_M13_dom_2"/>
</dbReference>
<dbReference type="GO" id="GO:0005886">
    <property type="term" value="C:plasma membrane"/>
    <property type="evidence" value="ECO:0007669"/>
    <property type="project" value="UniProtKB-SubCell"/>
</dbReference>
<dbReference type="Pfam" id="PF05649">
    <property type="entry name" value="Peptidase_M13_N"/>
    <property type="match status" value="1"/>
</dbReference>
<dbReference type="GO" id="GO:0016485">
    <property type="term" value="P:protein processing"/>
    <property type="evidence" value="ECO:0007669"/>
    <property type="project" value="TreeGrafter"/>
</dbReference>
<dbReference type="GeneID" id="105271666"/>
<dbReference type="Proteomes" id="UP000694866">
    <property type="component" value="Unplaced"/>
</dbReference>
<name>A0A9R1U8Y4_9HYME</name>
<comment type="subcellular location">
    <subcellularLocation>
        <location evidence="1">Cell membrane</location>
        <topology evidence="1">Single-pass type II membrane protein</topology>
    </subcellularLocation>
</comment>